<dbReference type="InParanoid" id="A0A1Z5JIA6"/>
<dbReference type="SMART" id="SM00973">
    <property type="entry name" value="Sec63"/>
    <property type="match status" value="2"/>
</dbReference>
<dbReference type="FunFam" id="1.10.10.10:FF:000024">
    <property type="entry name" value="U5 small nuclear ribonucleoprotein helicase"/>
    <property type="match status" value="1"/>
</dbReference>
<feature type="domain" description="Helicase ATP-binding" evidence="7">
    <location>
        <begin position="1201"/>
        <end position="1385"/>
    </location>
</feature>
<dbReference type="SUPFAM" id="SSF52540">
    <property type="entry name" value="P-loop containing nucleoside triphosphate hydrolases"/>
    <property type="match status" value="3"/>
</dbReference>
<dbReference type="InterPro" id="IPR011545">
    <property type="entry name" value="DEAD/DEAH_box_helicase_dom"/>
</dbReference>
<dbReference type="SMART" id="SM00490">
    <property type="entry name" value="HELICc"/>
    <property type="match status" value="2"/>
</dbReference>
<evidence type="ECO:0000256" key="3">
    <source>
        <dbReference type="ARBA" id="ARBA00022801"/>
    </source>
</evidence>
<dbReference type="Gene3D" id="1.10.3380.10">
    <property type="entry name" value="Sec63 N-terminal domain-like domain"/>
    <property type="match status" value="2"/>
</dbReference>
<evidence type="ECO:0000256" key="1">
    <source>
        <dbReference type="ARBA" id="ARBA00010140"/>
    </source>
</evidence>
<dbReference type="GO" id="GO:0003676">
    <property type="term" value="F:nucleic acid binding"/>
    <property type="evidence" value="ECO:0007669"/>
    <property type="project" value="InterPro"/>
</dbReference>
<dbReference type="SUPFAM" id="SSF46785">
    <property type="entry name" value="Winged helix' DNA-binding domain"/>
    <property type="match status" value="2"/>
</dbReference>
<keyword evidence="2" id="KW-0547">Nucleotide-binding</keyword>
<name>A0A1Z5JIA6_FISSO</name>
<dbReference type="PROSITE" id="PS51194">
    <property type="entry name" value="HELICASE_CTER"/>
    <property type="match status" value="2"/>
</dbReference>
<dbReference type="InterPro" id="IPR050474">
    <property type="entry name" value="Hel308_SKI2-like"/>
</dbReference>
<dbReference type="Pfam" id="PF00270">
    <property type="entry name" value="DEAD"/>
    <property type="match status" value="2"/>
</dbReference>
<dbReference type="Gene3D" id="2.60.40.150">
    <property type="entry name" value="C2 domain"/>
    <property type="match status" value="1"/>
</dbReference>
<evidence type="ECO:0000256" key="5">
    <source>
        <dbReference type="ARBA" id="ARBA00022840"/>
    </source>
</evidence>
<dbReference type="InterPro" id="IPR027417">
    <property type="entry name" value="P-loop_NTPase"/>
</dbReference>
<keyword evidence="5" id="KW-0067">ATP-binding</keyword>
<dbReference type="Gene3D" id="1.10.10.10">
    <property type="entry name" value="Winged helix-like DNA-binding domain superfamily/Winged helix DNA-binding domain"/>
    <property type="match status" value="2"/>
</dbReference>
<dbReference type="GO" id="GO:0005524">
    <property type="term" value="F:ATP binding"/>
    <property type="evidence" value="ECO:0007669"/>
    <property type="project" value="UniProtKB-KW"/>
</dbReference>
<evidence type="ECO:0000313" key="9">
    <source>
        <dbReference type="EMBL" id="GAX13729.1"/>
    </source>
</evidence>
<dbReference type="PANTHER" id="PTHR47961:SF13">
    <property type="entry name" value="ACTIVATING SIGNAL COINTEGRATOR 1 COMPLEX SUBUNIT 3"/>
    <property type="match status" value="1"/>
</dbReference>
<dbReference type="FunFam" id="1.10.10.10:FF:000012">
    <property type="entry name" value="U5 small nuclear ribonucleoprotein helicase"/>
    <property type="match status" value="1"/>
</dbReference>
<evidence type="ECO:0000256" key="6">
    <source>
        <dbReference type="ARBA" id="ARBA00034541"/>
    </source>
</evidence>
<proteinExistence type="inferred from homology"/>
<comment type="similarity">
    <text evidence="1">Belongs to the helicase family. SKI2 subfamily.</text>
</comment>
<feature type="domain" description="Helicase C-terminal" evidence="8">
    <location>
        <begin position="553"/>
        <end position="750"/>
    </location>
</feature>
<dbReference type="Proteomes" id="UP000198406">
    <property type="component" value="Unassembled WGS sequence"/>
</dbReference>
<evidence type="ECO:0000259" key="7">
    <source>
        <dbReference type="PROSITE" id="PS51192"/>
    </source>
</evidence>
<keyword evidence="10" id="KW-1185">Reference proteome</keyword>
<dbReference type="GO" id="GO:0016787">
    <property type="term" value="F:hydrolase activity"/>
    <property type="evidence" value="ECO:0007669"/>
    <property type="project" value="UniProtKB-KW"/>
</dbReference>
<dbReference type="PROSITE" id="PS51192">
    <property type="entry name" value="HELICASE_ATP_BIND_1"/>
    <property type="match status" value="2"/>
</dbReference>
<dbReference type="GO" id="GO:0004386">
    <property type="term" value="F:helicase activity"/>
    <property type="evidence" value="ECO:0007669"/>
    <property type="project" value="UniProtKB-KW"/>
</dbReference>
<evidence type="ECO:0000256" key="2">
    <source>
        <dbReference type="ARBA" id="ARBA00022741"/>
    </source>
</evidence>
<dbReference type="PANTHER" id="PTHR47961">
    <property type="entry name" value="DNA POLYMERASE THETA, PUTATIVE (AFU_ORTHOLOGUE AFUA_1G05260)-RELATED"/>
    <property type="match status" value="1"/>
</dbReference>
<dbReference type="InterPro" id="IPR035892">
    <property type="entry name" value="C2_domain_sf"/>
</dbReference>
<dbReference type="FunFam" id="3.40.50.300:FF:003287">
    <property type="entry name" value="U5 small nuclear ribonucleoprotein 200 kDa helicase"/>
    <property type="match status" value="1"/>
</dbReference>
<dbReference type="InterPro" id="IPR057842">
    <property type="entry name" value="WH_MER3"/>
</dbReference>
<gene>
    <name evidence="9" type="ORF">FisN_2Hh593</name>
</gene>
<evidence type="ECO:0000259" key="8">
    <source>
        <dbReference type="PROSITE" id="PS51194"/>
    </source>
</evidence>
<dbReference type="InterPro" id="IPR003593">
    <property type="entry name" value="AAA+_ATPase"/>
</dbReference>
<dbReference type="SMART" id="SM00487">
    <property type="entry name" value="DEXDc"/>
    <property type="match status" value="2"/>
</dbReference>
<keyword evidence="3" id="KW-0378">Hydrolase</keyword>
<feature type="domain" description="Helicase ATP-binding" evidence="7">
    <location>
        <begin position="333"/>
        <end position="517"/>
    </location>
</feature>
<feature type="domain" description="Helicase C-terminal" evidence="8">
    <location>
        <begin position="1388"/>
        <end position="1585"/>
    </location>
</feature>
<organism evidence="9 10">
    <name type="scientific">Fistulifera solaris</name>
    <name type="common">Oleaginous diatom</name>
    <dbReference type="NCBI Taxonomy" id="1519565"/>
    <lineage>
        <taxon>Eukaryota</taxon>
        <taxon>Sar</taxon>
        <taxon>Stramenopiles</taxon>
        <taxon>Ochrophyta</taxon>
        <taxon>Bacillariophyta</taxon>
        <taxon>Bacillariophyceae</taxon>
        <taxon>Bacillariophycidae</taxon>
        <taxon>Naviculales</taxon>
        <taxon>Naviculaceae</taxon>
        <taxon>Fistulifera</taxon>
    </lineage>
</organism>
<dbReference type="Pfam" id="PF23445">
    <property type="entry name" value="WHD_SNRNP200"/>
    <property type="match status" value="2"/>
</dbReference>
<sequence length="1966" mass="219655">MEGFLASFSPPSQKDETYADVSADVTAALQALSHALEAALTIASVSSSSPSFPTQRDAITADWLLQKCTLQDSFLTPQQLAMSIWETAHLENEMQQQEALFQLLGEQNFDLLLELTPQLPQIAKIARHSIEAAVNSAAPTTPSDPEVFVDVEEERRIYLREQAAQAARTASLAKAELEALMTVTSGATHAAISKKQEKQARKFAEKAQKQAAAALQQAKDAGAILDEDDWLAVSSTGWGEGGLVNQDAASLIAFQQSLLPEGTKEYYEMKGLPADAEYFEDDNMKRVLIPAIPRDTAKLRSRLKIVDVITDPREAAPFYGTTSLNPMQSTVFERAFHSRDNLLICAPTGAGKTNVALLTVVAHFRDVGLLNAPGRMDTGHKVVYIAPMKALAQEVVEKFSSKLKPFIVRELTGDMQLTRAEADSAQVIVTTPEKWDVVTRKSGTDESSLGNQCGLLIIDEVHLLADERGAVVESVVARLHRLVESRQKQVRIVALSATLPNYGDVADFLQVPSSGVFFFGPEHRPVPLQQQFIGVGTKKMPRDVREQKMNELCFDAVLDSLKRGYQVMVFVHSRKGTGDTARALAEQASSEGLLDKYFVNEEKAKHYAARVQKSRNRQVTQFFEQGLGIHHAGMLRGDRKLTEQMFFDGAIQVLCCTATLAWGVNLPAHTVVIKGTDVYNPEKGGNVDLSILDVQQIFGRAGRPQFDSSGEAILITSLDAFPRYMDKLVRPIPIESNFSKQLADHLNAEIAGRTVTTITEAATWLTYTYMYVRMGKNPLQYGMRPDDGSDPLAIREHCLSLVTEAAKLLEANKMISFHAMSGNLSVKDKGHVAAHYYIQAESIEVFNERFSRSMVPTDSDLCRTICLANEFNNLKLRPEEVEELQAVAQKIPLKIIAPGADEIGRSLIVDAADKAFVLLQAFITRERIKSFTLISDMNYIESNAARIARALFEMSKRESRATTTVKMLRIAKSIEKQLWWFQTPLRVFEDEIQAHVFSALENYISNRSYDAFEATLSLMELQASEVGQICKSRNIGGKVQRLISMLPRLELTCNIHPVTRAVLRMHVTIEADFNWSKRWHGATESFWIMVEDPDADRTYHAELITLQFRTYQDPIQLEIWIPAFDKLPDQYTVRAISDSWVGVEQILPVLLHDVQFPASQDLKTDVLDLTPLPISALQNNRYERLYTKFETFNPIQTQLFHVLYHTDFPVFLGAPTGSGKTIIAELAFLRMKNVHADGICVYIAPLKALARERLKEWQKRLVDWTVLELSGDTHHDQSALQRADILVCTPEKWDLVSRSWVSKSFVQRVRLLVLDEVHLLGEERGAVLEAIVSRTRFISRHLLDKGGADQFTDNKEPTRIIGLSTAIANPTDLADWMGIDTTSFGSQKLRGLYNFRPSVRPVPVTVWVQGYAAADELPRRFLHTEDRYMEDVASQLSDASLRHTMQFGVGLHHAGLSTSDRDVVERMFLSGDIQILVATATLAWGVNLPAHLVIVKGTEYFDGKKHGYVDYPLTDVLQMIGRAGRPGFDTEAKAVVMVQEEKKTFYSKFLYSPFPVESCLRERLPEVLNAEIAGDTIQSLNEAFGYMSWTFFGRRMKVNPSYYGVSVRSSESADEDVLDAIENVVESALLLLRTNGCLLQDDKENLSSTSLGKCACNYYLKHETPRQMQIGIRESIKWTNENIKSNLSFYHGVIPLLRTERMEEVSSAWILYSLCATHEFDELPVRHNEEFLNKELSESLPWGPDTASLLSPGAYIHHNEEVFLDPHTKAFLLIQAFLAKSKLPISDYVNDTKTVFDNLPRLLAAMEYLALNEDVGIPGSFEVVTHFTKTRQLINAVCMPNQSPMSQLGNGAENLSMSLFELRCMKREEAQSLFPKQKTDRLLSALYALPLVTASNISISPTTDKATGTTTGNLCLDLDLNVSPTKRGTEPWGVKLLVGSFENHILLGHASLSLGSAQSRRIKHVA</sequence>
<keyword evidence="4" id="KW-0347">Helicase</keyword>
<dbReference type="InterPro" id="IPR004179">
    <property type="entry name" value="Sec63-dom"/>
</dbReference>
<dbReference type="InterPro" id="IPR014001">
    <property type="entry name" value="Helicase_ATP-bd"/>
</dbReference>
<dbReference type="SMART" id="SM00382">
    <property type="entry name" value="AAA"/>
    <property type="match status" value="2"/>
</dbReference>
<dbReference type="InterPro" id="IPR001650">
    <property type="entry name" value="Helicase_C-like"/>
</dbReference>
<comment type="caution">
    <text evidence="9">The sequence shown here is derived from an EMBL/GenBank/DDBJ whole genome shotgun (WGS) entry which is preliminary data.</text>
</comment>
<dbReference type="SUPFAM" id="SSF158702">
    <property type="entry name" value="Sec63 N-terminal domain-like"/>
    <property type="match status" value="2"/>
</dbReference>
<accession>A0A1Z5JIA6</accession>
<dbReference type="EMBL" id="BDSP01000072">
    <property type="protein sequence ID" value="GAX13729.1"/>
    <property type="molecule type" value="Genomic_DNA"/>
</dbReference>
<dbReference type="InterPro" id="IPR036388">
    <property type="entry name" value="WH-like_DNA-bd_sf"/>
</dbReference>
<evidence type="ECO:0000256" key="4">
    <source>
        <dbReference type="ARBA" id="ARBA00022806"/>
    </source>
</evidence>
<dbReference type="FunFam" id="3.40.50.300:FF:000062">
    <property type="entry name" value="U5 small nuclear ribonucleoprotein helicase"/>
    <property type="match status" value="1"/>
</dbReference>
<evidence type="ECO:0000313" key="10">
    <source>
        <dbReference type="Proteomes" id="UP000198406"/>
    </source>
</evidence>
<protein>
    <recommendedName>
        <fullName evidence="6">U5 small nuclear ribonucleoprotein 200 kDa helicase</fullName>
    </recommendedName>
</protein>
<dbReference type="Gene3D" id="3.40.50.300">
    <property type="entry name" value="P-loop containing nucleotide triphosphate hydrolases"/>
    <property type="match status" value="4"/>
</dbReference>
<dbReference type="Pfam" id="PF00271">
    <property type="entry name" value="Helicase_C"/>
    <property type="match status" value="2"/>
</dbReference>
<dbReference type="Pfam" id="PF02889">
    <property type="entry name" value="Sec63"/>
    <property type="match status" value="2"/>
</dbReference>
<reference evidence="9 10" key="1">
    <citation type="journal article" date="2015" name="Plant Cell">
        <title>Oil accumulation by the oleaginous diatom Fistulifera solaris as revealed by the genome and transcriptome.</title>
        <authorList>
            <person name="Tanaka T."/>
            <person name="Maeda Y."/>
            <person name="Veluchamy A."/>
            <person name="Tanaka M."/>
            <person name="Abida H."/>
            <person name="Marechal E."/>
            <person name="Bowler C."/>
            <person name="Muto M."/>
            <person name="Sunaga Y."/>
            <person name="Tanaka M."/>
            <person name="Yoshino T."/>
            <person name="Taniguchi T."/>
            <person name="Fukuda Y."/>
            <person name="Nemoto M."/>
            <person name="Matsumoto M."/>
            <person name="Wong P.S."/>
            <person name="Aburatani S."/>
            <person name="Fujibuchi W."/>
        </authorList>
    </citation>
    <scope>NUCLEOTIDE SEQUENCE [LARGE SCALE GENOMIC DNA]</scope>
    <source>
        <strain evidence="9 10">JPCC DA0580</strain>
    </source>
</reference>
<dbReference type="InterPro" id="IPR036390">
    <property type="entry name" value="WH_DNA-bd_sf"/>
</dbReference>
<dbReference type="OrthoDB" id="5575at2759"/>
<dbReference type="PIRSF" id="PIRSF039073">
    <property type="entry name" value="BRR2"/>
    <property type="match status" value="1"/>
</dbReference>
<dbReference type="CDD" id="cd18795">
    <property type="entry name" value="SF2_C_Ski2"/>
    <property type="match status" value="2"/>
</dbReference>